<dbReference type="Proteomes" id="UP001341281">
    <property type="component" value="Chromosome 03"/>
</dbReference>
<name>A0AAQ3SVQ2_PASNO</name>
<keyword evidence="3" id="KW-0862">Zinc</keyword>
<dbReference type="Pfam" id="PF03108">
    <property type="entry name" value="DBD_Tnp_Mut"/>
    <property type="match status" value="1"/>
</dbReference>
<dbReference type="PROSITE" id="PS51999">
    <property type="entry name" value="ZF_GRF"/>
    <property type="match status" value="1"/>
</dbReference>
<accession>A0AAQ3SVQ2</accession>
<feature type="domain" description="GRF-type" evidence="6">
    <location>
        <begin position="571"/>
        <end position="616"/>
    </location>
</feature>
<evidence type="ECO:0000256" key="2">
    <source>
        <dbReference type="ARBA" id="ARBA00022771"/>
    </source>
</evidence>
<keyword evidence="2 4" id="KW-0863">Zinc-finger</keyword>
<evidence type="ECO:0000256" key="5">
    <source>
        <dbReference type="SAM" id="MobiDB-lite"/>
    </source>
</evidence>
<dbReference type="GO" id="GO:0008270">
    <property type="term" value="F:zinc ion binding"/>
    <property type="evidence" value="ECO:0007669"/>
    <property type="project" value="UniProtKB-KW"/>
</dbReference>
<evidence type="ECO:0000256" key="4">
    <source>
        <dbReference type="PROSITE-ProRule" id="PRU01343"/>
    </source>
</evidence>
<dbReference type="AlphaFoldDB" id="A0AAQ3SVQ2"/>
<gene>
    <name evidence="7" type="ORF">U9M48_011576</name>
</gene>
<evidence type="ECO:0000256" key="1">
    <source>
        <dbReference type="ARBA" id="ARBA00022723"/>
    </source>
</evidence>
<feature type="compositionally biased region" description="Basic and acidic residues" evidence="5">
    <location>
        <begin position="131"/>
        <end position="142"/>
    </location>
</feature>
<organism evidence="7 8">
    <name type="scientific">Paspalum notatum var. saurae</name>
    <dbReference type="NCBI Taxonomy" id="547442"/>
    <lineage>
        <taxon>Eukaryota</taxon>
        <taxon>Viridiplantae</taxon>
        <taxon>Streptophyta</taxon>
        <taxon>Embryophyta</taxon>
        <taxon>Tracheophyta</taxon>
        <taxon>Spermatophyta</taxon>
        <taxon>Magnoliopsida</taxon>
        <taxon>Liliopsida</taxon>
        <taxon>Poales</taxon>
        <taxon>Poaceae</taxon>
        <taxon>PACMAD clade</taxon>
        <taxon>Panicoideae</taxon>
        <taxon>Andropogonodae</taxon>
        <taxon>Paspaleae</taxon>
        <taxon>Paspalinae</taxon>
        <taxon>Paspalum</taxon>
    </lineage>
</organism>
<sequence>MQYQSVTKGLDRATERPFRSVYNWFMKCFKLDADECELHISAVTTRTSSPVYWELVPIDNTTFWKRFVDVSLRRGLPLVLFVQAYEKVIVEAQTTHVYDEATIVEQVVENNVNEVNEIGDDDQAEGSQPVREPRGEVDEGEHIPGLVEQMQREDTEGDVRGDEDSDNDDDRPVQVPSQWNNYDHSQLLVNEGETVPWEYSENEVSVGAIYHSKIELKEAVQRWAAKSLKKEFRVVKSSPQVYDVKCIRDDCPFRVHAYMGKYDTFWSVSRIEHHTCILEELEVQHRNLTADFVAQHMYSKIVNNPGYEPKSIINSIDDDFQYKISYSKAYRAKQKALEMRWGTYEASYHNLPRVLHTLCQRNPGSYFEIKHYNLPEDPTKRVLQRAFFVLAACINAFQYCRPVLCIDGTFLTGRYKGTMLTAIAADGYAAGTTPEDSYGAAQAAPSPQGVAEQMAQSLFASPTQEELGYSQLHDAPPRATQQSEDQEAVHDSPPPRRLHILHKQQMAAPAGRGRGRGRRGNPPHHFVWEGSFGPEEYEPPLEQFPLEGIHTFVGARRLRPYDDRREEWPKCAHGEHCVVQVFDSWIDGGRRFYRCPNGYDYYDMGNCRFAKWVDPPNHQHIEEYISYLKDRIHELEGKVKSLEEDEDKKTPLVHQPNDWKKPAGL</sequence>
<feature type="region of interest" description="Disordered" evidence="5">
    <location>
        <begin position="117"/>
        <end position="178"/>
    </location>
</feature>
<keyword evidence="8" id="KW-1185">Reference proteome</keyword>
<evidence type="ECO:0000256" key="3">
    <source>
        <dbReference type="ARBA" id="ARBA00022833"/>
    </source>
</evidence>
<evidence type="ECO:0000259" key="6">
    <source>
        <dbReference type="PROSITE" id="PS51999"/>
    </source>
</evidence>
<proteinExistence type="predicted"/>
<feature type="compositionally biased region" description="Basic and acidic residues" evidence="5">
    <location>
        <begin position="150"/>
        <end position="162"/>
    </location>
</feature>
<evidence type="ECO:0000313" key="8">
    <source>
        <dbReference type="Proteomes" id="UP001341281"/>
    </source>
</evidence>
<reference evidence="7 8" key="1">
    <citation type="submission" date="2024-02" db="EMBL/GenBank/DDBJ databases">
        <title>High-quality chromosome-scale genome assembly of Pensacola bahiagrass (Paspalum notatum Flugge var. saurae).</title>
        <authorList>
            <person name="Vega J.M."/>
            <person name="Podio M."/>
            <person name="Orjuela J."/>
            <person name="Siena L.A."/>
            <person name="Pessino S.C."/>
            <person name="Combes M.C."/>
            <person name="Mariac C."/>
            <person name="Albertini E."/>
            <person name="Pupilli F."/>
            <person name="Ortiz J.P.A."/>
            <person name="Leblanc O."/>
        </authorList>
    </citation>
    <scope>NUCLEOTIDE SEQUENCE [LARGE SCALE GENOMIC DNA]</scope>
    <source>
        <strain evidence="7">R1</strain>
        <tissue evidence="7">Leaf</tissue>
    </source>
</reference>
<keyword evidence="1" id="KW-0479">Metal-binding</keyword>
<dbReference type="PANTHER" id="PTHR31973">
    <property type="entry name" value="POLYPROTEIN, PUTATIVE-RELATED"/>
    <property type="match status" value="1"/>
</dbReference>
<feature type="region of interest" description="Disordered" evidence="5">
    <location>
        <begin position="642"/>
        <end position="665"/>
    </location>
</feature>
<feature type="region of interest" description="Disordered" evidence="5">
    <location>
        <begin position="475"/>
        <end position="495"/>
    </location>
</feature>
<dbReference type="InterPro" id="IPR010666">
    <property type="entry name" value="Znf_GRF"/>
</dbReference>
<protein>
    <recommendedName>
        <fullName evidence="6">GRF-type domain-containing protein</fullName>
    </recommendedName>
</protein>
<evidence type="ECO:0000313" key="7">
    <source>
        <dbReference type="EMBL" id="WVZ61754.1"/>
    </source>
</evidence>
<dbReference type="InterPro" id="IPR004332">
    <property type="entry name" value="Transposase_MuDR"/>
</dbReference>
<dbReference type="EMBL" id="CP144747">
    <property type="protein sequence ID" value="WVZ61754.1"/>
    <property type="molecule type" value="Genomic_DNA"/>
</dbReference>
<dbReference type="PANTHER" id="PTHR31973:SF195">
    <property type="entry name" value="MUDR FAMILY TRANSPOSASE"/>
    <property type="match status" value="1"/>
</dbReference>